<dbReference type="InterPro" id="IPR048064">
    <property type="entry name" value="USF3_bHLH"/>
</dbReference>
<dbReference type="CDD" id="cd18910">
    <property type="entry name" value="bHLHzip_USF3"/>
    <property type="match status" value="1"/>
</dbReference>
<feature type="region of interest" description="Disordered" evidence="2">
    <location>
        <begin position="1759"/>
        <end position="1936"/>
    </location>
</feature>
<feature type="region of interest" description="Disordered" evidence="2">
    <location>
        <begin position="2142"/>
        <end position="2245"/>
    </location>
</feature>
<feature type="region of interest" description="Disordered" evidence="2">
    <location>
        <begin position="2430"/>
        <end position="2476"/>
    </location>
</feature>
<feature type="compositionally biased region" description="Low complexity" evidence="2">
    <location>
        <begin position="1836"/>
        <end position="1845"/>
    </location>
</feature>
<dbReference type="Proteomes" id="UP000830375">
    <property type="component" value="Unassembled WGS sequence"/>
</dbReference>
<organism evidence="4 5">
    <name type="scientific">Labeo rohita</name>
    <name type="common">Indian major carp</name>
    <name type="synonym">Cyprinus rohita</name>
    <dbReference type="NCBI Taxonomy" id="84645"/>
    <lineage>
        <taxon>Eukaryota</taxon>
        <taxon>Metazoa</taxon>
        <taxon>Chordata</taxon>
        <taxon>Craniata</taxon>
        <taxon>Vertebrata</taxon>
        <taxon>Euteleostomi</taxon>
        <taxon>Actinopterygii</taxon>
        <taxon>Neopterygii</taxon>
        <taxon>Teleostei</taxon>
        <taxon>Ostariophysi</taxon>
        <taxon>Cypriniformes</taxon>
        <taxon>Cyprinidae</taxon>
        <taxon>Labeoninae</taxon>
        <taxon>Labeonini</taxon>
        <taxon>Labeo</taxon>
    </lineage>
</organism>
<evidence type="ECO:0000313" key="5">
    <source>
        <dbReference type="Proteomes" id="UP000830375"/>
    </source>
</evidence>
<dbReference type="Gene3D" id="4.10.280.10">
    <property type="entry name" value="Helix-loop-helix DNA-binding domain"/>
    <property type="match status" value="1"/>
</dbReference>
<feature type="compositionally biased region" description="Polar residues" evidence="2">
    <location>
        <begin position="1658"/>
        <end position="1672"/>
    </location>
</feature>
<feature type="region of interest" description="Disordered" evidence="2">
    <location>
        <begin position="1454"/>
        <end position="1474"/>
    </location>
</feature>
<dbReference type="SUPFAM" id="SSF47459">
    <property type="entry name" value="HLH, helix-loop-helix DNA-binding domain"/>
    <property type="match status" value="1"/>
</dbReference>
<feature type="compositionally biased region" description="Polar residues" evidence="2">
    <location>
        <begin position="2446"/>
        <end position="2460"/>
    </location>
</feature>
<dbReference type="InterPro" id="IPR011598">
    <property type="entry name" value="bHLH_dom"/>
</dbReference>
<feature type="compositionally biased region" description="Polar residues" evidence="2">
    <location>
        <begin position="1679"/>
        <end position="1690"/>
    </location>
</feature>
<feature type="compositionally biased region" description="Polar residues" evidence="2">
    <location>
        <begin position="1228"/>
        <end position="1256"/>
    </location>
</feature>
<feature type="region of interest" description="Disordered" evidence="2">
    <location>
        <begin position="1658"/>
        <end position="1708"/>
    </location>
</feature>
<feature type="compositionally biased region" description="Polar residues" evidence="2">
    <location>
        <begin position="1891"/>
        <end position="1916"/>
    </location>
</feature>
<sequence>MRPSWQPRRGTWDPQTSITLPPEPSDTRQGNLLVAETSCFTIQAICNVGTLHVMQRLLVITEIPPRCFVTGSFMLGQIWSKLFRINKVLTGISSAQRMDKQSAVKCARMPEIVQNQTNNPKPPRRKKNKEIHNAVERHRKEKINAGINRIGELLPCSQALKQSKNMILGEAYRYITELKRQNDEMLLNGGDKVQAEEIKRLRHQLEDLRKESAHYIELLKANGINFLDDPTIHWKGKQRCAKVAKVTPTHLMSKGIIVYSNGNNACPTSKVSIPPNPVSHLDKQPANAITVQPACDITLGTGQTVGITNGAPVNKVVVSSASSHIPVATLIPAVSKPCLTVLEQYSPLAPTTPRLNPSMNYITVQGVCPQAAVSTPLPPQLQPDNPIPSLTSATCPTTPLRLQHMLSLSTLPQVVISNSVVPVAAATETQSVSTILPASSTLLRTSATSSTQTTWTTLQLAGNTVQPVSQALVTDGASISHNPQQLSVCSVGTKHLEDPTSIHLQPQAPVQLQAPAPPCIPVQPSGPRPPQIYSTVVPCPQRAVAQQSSILSVPAIVSQAVVVHQPVETQTAQLTHPQSTVRAQPALLPKPQLNSALMTTCNAPLQPKTPVQPALPCQPHSQPTVVPQAQSAVVPQLHLSVVPQAQPIINPPTQPALVPQPQAATLPVLQTMQLLQVNSEETPVAVTSSPSNSHVVILQQGGSCPAPQVLREDVTSQTPCQHIVIIQAPTLTPAPQSHHTAIVSTATPSLSCQTTTSNPTCAASMQAAGTKQLVHILPRPLTQLQAQAPQTITVNGQVYVLQPAKSPDKANSQSGQSVTQILQPTCEEPTSNVAMNCLGALTSLSQSISKVSSQSNVQIYSIAPPSYTTVQPLPVCGSEVSTSETVLSASVPVSSTAAGSAVKILPKKGCGTSEKQSRQSSVRKTRIVKRKEPKPGRRLCRIAVKSKAFAADDTCSELSTVAAGVDSVNSLNKDTHDVNMKRGPAPNSVSSTCTSSAIISVSSSSEKSADSSVTPSVNESPAKPTMASGEVSKTKAKSIDDDHLHNNVTVSSASTVNSTQGNVVVSTNCVSLSKEIFAPDIGPQLNCSVVSAAPSSQCNSVDTVVTLSVASSDVHVNSSCSVTFCSETTDQNKVSSSNVCTSSEGRSTESRPSFTESSSPLTTVSSAQNSSKGKSVSSDLCRPPLPSNIPASQPLGISANSTEDGPMVSIMPSQPQDKLVARREELTDSSQNQTSFIVPSTSAPGSNTSMLTQSVQLPETSRISDTFKSLKRPSTMNMSMTTSNQGNCADFKLPESNMNTQPGKDGQSDGATEKDMTEIGAFAQKETVTPQQVCTLENDSFDPPMGTSRQTDSPLAGGSGGRGFSVASLLPAGHNINASSSTFGAFTFTSEQAEILAMAARAIFEQDSPGKRAAGCSVDNPTSTAAATGWDLPKMQPALSNKDSVTDQQVKLTKQADLPVSETSSQVSARVPPVEPLASSTAGIRLPQSIAYSQSQPSAVTSLNVNNLIRPSSNQPYPGSPNLAQQVSAPSSGGAAVMVTQSSSQVPPTCSGPNEYAPLKNALMRTHVGIGIVERHQKDMPKRSAQDDLILPNKRSKPCPPGNVARVDIKAADHVQMMVGQMPSSTSAVMPRNHSDGVGSLFSGNTFMSTVLRPTEGHCSTQVPTHEQTQPSVVHLQQGHAQHNAPQSGQNLGGNPYLKHQQQQQEQRHLYQLHHHLTQPESQIHSIHQRSLLQDQHVQKKRGVVRGGQTAPNVGLQKQHHLEKSGVQHQQQQPPQQHQQQQQQHPQQSQQHQQQQHHQQQQSQQKAQQIQQQQQSHQQQQQQMPPQNSHSRHQHLQQQIQQQQHFGARQDKNCEAQQAGQRAHQNNHLGQPERQSGQDHGAMQRLMGSRSMEQQQLTSQASNSVSRSSDLACTSSRQERHRLSSYSAEALIGKSPATGEQRMGVHLQAPRSNAQDQSELRGYVDSSRGKGNITHNSQNRLPPDHANNADSQRIPDCGPFKALVSGHQLSNFEVQVSRSGDMSSKSVPQIQRGPQPQTGFRMGAGPTGDGRSRGTYSAPHPVAQGVHIGAGLTREQDGCHQSFMQSLLAPHIPEQNGHQRAPQGCTPGSIEYNCVPGTSAGELQAKSSSPNLHPAQKAAPIRLGDNSKGHISQVSANLHGPPVRTGPPHPPTPHSSSDTGRTQGSTRSLSVSQRPHHIGPDPQSTKIRPGDRPRSGNLRPGNHFEPESSLPLPSSGGVILGRTQTGSEARRSSIVRFMADGAQVGSDNNLVSDRCAVSDLTQNFGFPFIAEGGMNPPPPINANTSFIPPVTQPSASRTPALLPVEPQNTLPSFYPSYSPAAHPSLPSEIPLQYFSNQMFTSPSTDKSGSAPLNNRFGSILSPPRPVGFAQASFPLLTDITPMPIANSSGITPHLSNFNLTSLFPEIATAMPPDGSSMPMSPLLSLANTTSSDSNKQSNRPAHNISHILGHDGTSAV</sequence>
<feature type="compositionally biased region" description="Basic residues" evidence="2">
    <location>
        <begin position="921"/>
        <end position="934"/>
    </location>
</feature>
<dbReference type="SMART" id="SM00353">
    <property type="entry name" value="HLH"/>
    <property type="match status" value="1"/>
</dbReference>
<evidence type="ECO:0000313" key="4">
    <source>
        <dbReference type="EMBL" id="KAI2649003.1"/>
    </source>
</evidence>
<feature type="compositionally biased region" description="Polar residues" evidence="2">
    <location>
        <begin position="2017"/>
        <end position="2038"/>
    </location>
</feature>
<feature type="region of interest" description="Disordered" evidence="2">
    <location>
        <begin position="1133"/>
        <end position="1256"/>
    </location>
</feature>
<feature type="compositionally biased region" description="Polar residues" evidence="2">
    <location>
        <begin position="1133"/>
        <end position="1178"/>
    </location>
</feature>
<feature type="region of interest" description="Disordered" evidence="2">
    <location>
        <begin position="1"/>
        <end position="28"/>
    </location>
</feature>
<dbReference type="PROSITE" id="PS50888">
    <property type="entry name" value="BHLH"/>
    <property type="match status" value="1"/>
</dbReference>
<feature type="region of interest" description="Disordered" evidence="2">
    <location>
        <begin position="2017"/>
        <end position="2057"/>
    </location>
</feature>
<reference evidence="4 5" key="1">
    <citation type="submission" date="2022-01" db="EMBL/GenBank/DDBJ databases">
        <title>A high-quality chromosome-level genome assembly of rohu carp, Labeo rohita.</title>
        <authorList>
            <person name="Arick M.A. II"/>
            <person name="Hsu C.-Y."/>
            <person name="Magbanua Z."/>
            <person name="Pechanova O."/>
            <person name="Grover C."/>
            <person name="Miller E."/>
            <person name="Thrash A."/>
            <person name="Ezzel L."/>
            <person name="Alam S."/>
            <person name="Benzie J."/>
            <person name="Hamilton M."/>
            <person name="Karsi A."/>
            <person name="Lawrence M.L."/>
            <person name="Peterson D.G."/>
        </authorList>
    </citation>
    <scope>NUCLEOTIDE SEQUENCE [LARGE SCALE GENOMIC DNA]</scope>
    <source>
        <strain evidence="5">BAU-BD-2019</strain>
        <tissue evidence="4">Blood</tissue>
    </source>
</reference>
<protein>
    <submittedName>
        <fullName evidence="4">Basic helix-loop-helix domain-containing protein USF3</fullName>
    </submittedName>
</protein>
<feature type="domain" description="BHLH" evidence="3">
    <location>
        <begin position="127"/>
        <end position="178"/>
    </location>
</feature>
<keyword evidence="1" id="KW-0175">Coiled coil</keyword>
<dbReference type="PANTHER" id="PTHR46970">
    <property type="entry name" value="BASIC HELIX-LOOP-HELIX DOMAIN-CONTAINING PROTEIN USF3"/>
    <property type="match status" value="1"/>
</dbReference>
<dbReference type="InterPro" id="IPR036638">
    <property type="entry name" value="HLH_DNA-bd_sf"/>
</dbReference>
<feature type="region of interest" description="Disordered" evidence="2">
    <location>
        <begin position="1004"/>
        <end position="1031"/>
    </location>
</feature>
<comment type="caution">
    <text evidence="4">The sequence shown here is derived from an EMBL/GenBank/DDBJ whole genome shotgun (WGS) entry which is preliminary data.</text>
</comment>
<dbReference type="Pfam" id="PF00010">
    <property type="entry name" value="HLH"/>
    <property type="match status" value="1"/>
</dbReference>
<dbReference type="PANTHER" id="PTHR46970:SF1">
    <property type="entry name" value="BASIC HELIX-LOOP-HELIX DOMAIN-CONTAINING PROTEIN USF3"/>
    <property type="match status" value="1"/>
</dbReference>
<dbReference type="EMBL" id="JACTAM010000024">
    <property type="protein sequence ID" value="KAI2649003.1"/>
    <property type="molecule type" value="Genomic_DNA"/>
</dbReference>
<accession>A0ABQ8LH74</accession>
<name>A0ABQ8LH74_LABRO</name>
<evidence type="ECO:0000259" key="3">
    <source>
        <dbReference type="PROSITE" id="PS50888"/>
    </source>
</evidence>
<feature type="compositionally biased region" description="Low complexity" evidence="2">
    <location>
        <begin position="2430"/>
        <end position="2445"/>
    </location>
</feature>
<feature type="compositionally biased region" description="Polar residues" evidence="2">
    <location>
        <begin position="2181"/>
        <end position="2193"/>
    </location>
</feature>
<feature type="region of interest" description="Disordered" evidence="2">
    <location>
        <begin position="1338"/>
        <end position="1360"/>
    </location>
</feature>
<feature type="compositionally biased region" description="Polar residues" evidence="2">
    <location>
        <begin position="1855"/>
        <end position="1875"/>
    </location>
</feature>
<evidence type="ECO:0000256" key="2">
    <source>
        <dbReference type="SAM" id="MobiDB-lite"/>
    </source>
</evidence>
<feature type="coiled-coil region" evidence="1">
    <location>
        <begin position="191"/>
        <end position="218"/>
    </location>
</feature>
<dbReference type="InterPro" id="IPR053252">
    <property type="entry name" value="EMT_regulator"/>
</dbReference>
<feature type="compositionally biased region" description="Pro residues" evidence="2">
    <location>
        <begin position="2164"/>
        <end position="2173"/>
    </location>
</feature>
<evidence type="ECO:0000256" key="1">
    <source>
        <dbReference type="SAM" id="Coils"/>
    </source>
</evidence>
<proteinExistence type="predicted"/>
<keyword evidence="5" id="KW-1185">Reference proteome</keyword>
<feature type="region of interest" description="Disordered" evidence="2">
    <location>
        <begin position="1948"/>
        <end position="1999"/>
    </location>
</feature>
<feature type="compositionally biased region" description="Low complexity" evidence="2">
    <location>
        <begin position="1768"/>
        <end position="1829"/>
    </location>
</feature>
<gene>
    <name evidence="4" type="ORF">H4Q32_020188</name>
</gene>
<feature type="region of interest" description="Disordered" evidence="2">
    <location>
        <begin position="909"/>
        <end position="934"/>
    </location>
</feature>